<dbReference type="EMBL" id="BJMH01000011">
    <property type="protein sequence ID" value="GEB33035.1"/>
    <property type="molecule type" value="Genomic_DNA"/>
</dbReference>
<dbReference type="AlphaFoldDB" id="A0A4Y3PJQ0"/>
<evidence type="ECO:0000313" key="1">
    <source>
        <dbReference type="EMBL" id="GEB33035.1"/>
    </source>
</evidence>
<evidence type="ECO:0008006" key="3">
    <source>
        <dbReference type="Google" id="ProtNLM"/>
    </source>
</evidence>
<protein>
    <recommendedName>
        <fullName evidence="3">DUF2515 domain-containing protein</fullName>
    </recommendedName>
</protein>
<dbReference type="Proteomes" id="UP000316882">
    <property type="component" value="Unassembled WGS sequence"/>
</dbReference>
<gene>
    <name evidence="1" type="ORF">BPA01_26150</name>
</gene>
<dbReference type="Pfam" id="PF10720">
    <property type="entry name" value="DUF2515"/>
    <property type="match status" value="1"/>
</dbReference>
<proteinExistence type="predicted"/>
<dbReference type="RefSeq" id="WP_122965032.1">
    <property type="nucleotide sequence ID" value="NZ_BJMH01000011.1"/>
</dbReference>
<comment type="caution">
    <text evidence="1">The sequence shown here is derived from an EMBL/GenBank/DDBJ whole genome shotgun (WGS) entry which is preliminary data.</text>
</comment>
<accession>A0A4Y3PJQ0</accession>
<name>A0A4Y3PJQ0_BREPA</name>
<keyword evidence="2" id="KW-1185">Reference proteome</keyword>
<dbReference type="InterPro" id="IPR019658">
    <property type="entry name" value="DUF2515"/>
</dbReference>
<dbReference type="STRING" id="54914.AV540_22630"/>
<reference evidence="1 2" key="1">
    <citation type="submission" date="2019-06" db="EMBL/GenBank/DDBJ databases">
        <title>Whole genome shotgun sequence of Brevibacillus parabrevis NBRC 12334.</title>
        <authorList>
            <person name="Hosoyama A."/>
            <person name="Uohara A."/>
            <person name="Ohji S."/>
            <person name="Ichikawa N."/>
        </authorList>
    </citation>
    <scope>NUCLEOTIDE SEQUENCE [LARGE SCALE GENOMIC DNA]</scope>
    <source>
        <strain evidence="1 2">NBRC 12334</strain>
    </source>
</reference>
<sequence length="383" mass="44157">MGRTWQTYATLWPLARELGKGKRASQAADPLIKKDQDTVTDIRNKTKESNGDNLDRTSAYLAFFRRHPEVHWALLAHLVSRNAGWSMTDLRGELLPRLLSSKEQHDYFSFLERGNWLIFQDAYPQLLLYEESVKRQTNLFHLLPQFGVSRFMQALWNHFWEKGDSKLLTIGLIVNEQNYLETQMMGDATYRHSVVKTLPFALQEVLRLNLILFPYEAEGRSNAPLRLLGDQVLQFASLVERIELGKRLYSLLYRDTKTREGVEKWAEQKPHSGSRKDFWPHLFHDLRETMPGKPYQKTVRGCALLPGAKRLYSPALRQAWQRVQHEAPKDIDWYEGSKGVMRQLAFAAADTPPVLADAEGVYCQAIEKIELAVLAKGKIFGPM</sequence>
<evidence type="ECO:0000313" key="2">
    <source>
        <dbReference type="Proteomes" id="UP000316882"/>
    </source>
</evidence>
<organism evidence="1 2">
    <name type="scientific">Brevibacillus parabrevis</name>
    <dbReference type="NCBI Taxonomy" id="54914"/>
    <lineage>
        <taxon>Bacteria</taxon>
        <taxon>Bacillati</taxon>
        <taxon>Bacillota</taxon>
        <taxon>Bacilli</taxon>
        <taxon>Bacillales</taxon>
        <taxon>Paenibacillaceae</taxon>
        <taxon>Brevibacillus</taxon>
    </lineage>
</organism>